<dbReference type="PANTHER" id="PTHR40398">
    <property type="entry name" value="PTS SYSTEM GLUCITOL/SORBITOL-SPECIFIC EIIA COMPONENT"/>
    <property type="match status" value="1"/>
</dbReference>
<evidence type="ECO:0000313" key="2">
    <source>
        <dbReference type="EMBL" id="MFC6202445.1"/>
    </source>
</evidence>
<evidence type="ECO:0000256" key="1">
    <source>
        <dbReference type="PROSITE-ProRule" id="PRU00420"/>
    </source>
</evidence>
<comment type="caution">
    <text evidence="1">Lacks conserved residue(s) required for the propagation of feature annotation.</text>
</comment>
<dbReference type="RefSeq" id="WP_137616392.1">
    <property type="nucleotide sequence ID" value="NZ_BJDI01000008.1"/>
</dbReference>
<gene>
    <name evidence="2" type="ORF">ACFP1L_11230</name>
</gene>
<reference evidence="3" key="1">
    <citation type="journal article" date="2019" name="Int. J. Syst. Evol. Microbiol.">
        <title>The Global Catalogue of Microorganisms (GCM) 10K type strain sequencing project: providing services to taxonomists for standard genome sequencing and annotation.</title>
        <authorList>
            <consortium name="The Broad Institute Genomics Platform"/>
            <consortium name="The Broad Institute Genome Sequencing Center for Infectious Disease"/>
            <person name="Wu L."/>
            <person name="Ma J."/>
        </authorList>
    </citation>
    <scope>NUCLEOTIDE SEQUENCE [LARGE SCALE GENOMIC DNA]</scope>
    <source>
        <strain evidence="3">CCM 8930</strain>
    </source>
</reference>
<keyword evidence="3" id="KW-1185">Reference proteome</keyword>
<dbReference type="EMBL" id="JBHSSE010000022">
    <property type="protein sequence ID" value="MFC6202445.1"/>
    <property type="molecule type" value="Genomic_DNA"/>
</dbReference>
<dbReference type="PROSITE" id="PS51097">
    <property type="entry name" value="PTS_EIIA_TYPE_5"/>
    <property type="match status" value="1"/>
</dbReference>
<dbReference type="Pfam" id="PF03829">
    <property type="entry name" value="PTSIIA_gutA"/>
    <property type="match status" value="1"/>
</dbReference>
<dbReference type="InterPro" id="IPR004716">
    <property type="entry name" value="PTS_IIA_glucitol/sorbitol-sp"/>
</dbReference>
<dbReference type="PANTHER" id="PTHR40398:SF1">
    <property type="entry name" value="PTS SYSTEM GLUCITOL_SORBITOL-SPECIFIC EIIA COMPONENT"/>
    <property type="match status" value="1"/>
</dbReference>
<dbReference type="Proteomes" id="UP001596171">
    <property type="component" value="Unassembled WGS sequence"/>
</dbReference>
<accession>A0ABW1SL46</accession>
<dbReference type="InterPro" id="IPR036665">
    <property type="entry name" value="PTS_IIA_glucitol/sorbitol_sf"/>
</dbReference>
<organism evidence="2 3">
    <name type="scientific">Lactiplantibacillus nangangensis</name>
    <dbReference type="NCBI Taxonomy" id="2559917"/>
    <lineage>
        <taxon>Bacteria</taxon>
        <taxon>Bacillati</taxon>
        <taxon>Bacillota</taxon>
        <taxon>Bacilli</taxon>
        <taxon>Lactobacillales</taxon>
        <taxon>Lactobacillaceae</taxon>
        <taxon>Lactiplantibacillus</taxon>
    </lineage>
</organism>
<comment type="caution">
    <text evidence="2">The sequence shown here is derived from an EMBL/GenBank/DDBJ whole genome shotgun (WGS) entry which is preliminary data.</text>
</comment>
<sequence length="119" mass="12519">MATTATVKAIGPQALAPDEPILILFDETATASLQQIAVIQQFKEKLTSLPLTAGSTIKIDDQAYTVAYAGPLVEANLTTIGHATLYFTAVPAKPLANGIYLTTTTLPTLKVGSVITYEP</sequence>
<dbReference type="Gene3D" id="2.40.33.40">
    <property type="entry name" value="Phosphotransferase system, glucitol/sorbitol-specific IIA component"/>
    <property type="match status" value="1"/>
</dbReference>
<proteinExistence type="predicted"/>
<dbReference type="SUPFAM" id="SSF141530">
    <property type="entry name" value="PTSIIA/GutA-like"/>
    <property type="match status" value="1"/>
</dbReference>
<evidence type="ECO:0000313" key="3">
    <source>
        <dbReference type="Proteomes" id="UP001596171"/>
    </source>
</evidence>
<protein>
    <submittedName>
        <fullName evidence="2">PTS glucitol/sorbitol transporter subunit IIA</fullName>
    </submittedName>
</protein>
<name>A0ABW1SL46_9LACO</name>